<evidence type="ECO:0000313" key="7">
    <source>
        <dbReference type="EMBL" id="RNM31456.1"/>
    </source>
</evidence>
<dbReference type="GO" id="GO:0016491">
    <property type="term" value="F:oxidoreductase activity"/>
    <property type="evidence" value="ECO:0007669"/>
    <property type="project" value="InterPro"/>
</dbReference>
<gene>
    <name evidence="7" type="ORF">EDX97_02555</name>
</gene>
<dbReference type="PANTHER" id="PTHR36541:SF1">
    <property type="entry name" value="SUPEROXIDE REDUCTASE-RELATED"/>
    <property type="match status" value="1"/>
</dbReference>
<comment type="caution">
    <text evidence="7">The sequence shown here is derived from an EMBL/GenBank/DDBJ whole genome shotgun (WGS) entry which is preliminary data.</text>
</comment>
<evidence type="ECO:0000256" key="1">
    <source>
        <dbReference type="ARBA" id="ARBA00005941"/>
    </source>
</evidence>
<evidence type="ECO:0000256" key="3">
    <source>
        <dbReference type="ARBA" id="ARBA00022723"/>
    </source>
</evidence>
<dbReference type="SUPFAM" id="SSF49367">
    <property type="entry name" value="Superoxide reductase-like"/>
    <property type="match status" value="1"/>
</dbReference>
<accession>A0A3N0I4D7</accession>
<keyword evidence="8" id="KW-1185">Reference proteome</keyword>
<keyword evidence="4" id="KW-0249">Electron transport</keyword>
<dbReference type="AlphaFoldDB" id="A0A3N0I4D7"/>
<sequence>MRIFKCDKCGNLYEMIEQKSGCTPVCCGSPTRELKAGEVDAATEKHVPVLSQENNTLVVKVGSVPHPMQDVHYIMNIWAEFEDGSMERISLVPGQAPETTIALRGRKGHVVVYEYCNLHGLWKAEMDIA</sequence>
<keyword evidence="2" id="KW-0813">Transport</keyword>
<dbReference type="InterPro" id="IPR051233">
    <property type="entry name" value="Desulfoferrodoxin_SOR"/>
</dbReference>
<name>A0A3N0I4D7_9FIRM</name>
<dbReference type="GO" id="GO:0005506">
    <property type="term" value="F:iron ion binding"/>
    <property type="evidence" value="ECO:0007669"/>
    <property type="project" value="InterPro"/>
</dbReference>
<evidence type="ECO:0000256" key="2">
    <source>
        <dbReference type="ARBA" id="ARBA00022448"/>
    </source>
</evidence>
<protein>
    <submittedName>
        <fullName evidence="7">Desulfoferrodoxin</fullName>
    </submittedName>
</protein>
<dbReference type="EMBL" id="RJQC01000001">
    <property type="protein sequence ID" value="RNM31456.1"/>
    <property type="molecule type" value="Genomic_DNA"/>
</dbReference>
<organism evidence="7 8">
    <name type="scientific">Absicoccus porci</name>
    <dbReference type="NCBI Taxonomy" id="2486576"/>
    <lineage>
        <taxon>Bacteria</taxon>
        <taxon>Bacillati</taxon>
        <taxon>Bacillota</taxon>
        <taxon>Erysipelotrichia</taxon>
        <taxon>Erysipelotrichales</taxon>
        <taxon>Erysipelotrichaceae</taxon>
        <taxon>Absicoccus</taxon>
    </lineage>
</organism>
<dbReference type="InterPro" id="IPR002742">
    <property type="entry name" value="Desulfoferrodoxin_Fe-bd_dom"/>
</dbReference>
<evidence type="ECO:0000256" key="4">
    <source>
        <dbReference type="ARBA" id="ARBA00022982"/>
    </source>
</evidence>
<dbReference type="Pfam" id="PF01880">
    <property type="entry name" value="Desulfoferrodox"/>
    <property type="match status" value="1"/>
</dbReference>
<dbReference type="InterPro" id="IPR036073">
    <property type="entry name" value="Desulfoferrodoxin_Fe-bd_dom_sf"/>
</dbReference>
<dbReference type="OrthoDB" id="9814936at2"/>
<dbReference type="Proteomes" id="UP000276568">
    <property type="component" value="Unassembled WGS sequence"/>
</dbReference>
<evidence type="ECO:0000256" key="5">
    <source>
        <dbReference type="ARBA" id="ARBA00023004"/>
    </source>
</evidence>
<dbReference type="Gene3D" id="2.60.40.730">
    <property type="entry name" value="SOR catalytic domain"/>
    <property type="match status" value="1"/>
</dbReference>
<feature type="domain" description="Desulfoferrodoxin ferrous iron-binding" evidence="6">
    <location>
        <begin position="39"/>
        <end position="124"/>
    </location>
</feature>
<evidence type="ECO:0000259" key="6">
    <source>
        <dbReference type="Pfam" id="PF01880"/>
    </source>
</evidence>
<evidence type="ECO:0000313" key="8">
    <source>
        <dbReference type="Proteomes" id="UP000276568"/>
    </source>
</evidence>
<comment type="similarity">
    <text evidence="1">Belongs to the desulfoferrodoxin family.</text>
</comment>
<proteinExistence type="inferred from homology"/>
<keyword evidence="3" id="KW-0479">Metal-binding</keyword>
<reference evidence="7 8" key="1">
    <citation type="submission" date="2018-11" db="EMBL/GenBank/DDBJ databases">
        <title>Clostridium sp. nov., a member of the family Erysipelotrichaceae isolated from pig faeces.</title>
        <authorList>
            <person name="Chang Y.-H."/>
        </authorList>
    </citation>
    <scope>NUCLEOTIDE SEQUENCE [LARGE SCALE GENOMIC DNA]</scope>
    <source>
        <strain evidence="7 8">YH-panp20</strain>
    </source>
</reference>
<keyword evidence="5" id="KW-0408">Iron</keyword>
<dbReference type="PANTHER" id="PTHR36541">
    <property type="entry name" value="SUPEROXIDE REDUCTASE-RELATED"/>
    <property type="match status" value="1"/>
</dbReference>
<dbReference type="RefSeq" id="WP_128519616.1">
    <property type="nucleotide sequence ID" value="NZ_JALFCT010000037.1"/>
</dbReference>